<evidence type="ECO:0000313" key="4">
    <source>
        <dbReference type="Proteomes" id="UP001205357"/>
    </source>
</evidence>
<protein>
    <submittedName>
        <fullName evidence="3">DUF1090 domain-containing protein</fullName>
    </submittedName>
</protein>
<comment type="caution">
    <text evidence="3">The sequence shown here is derived from an EMBL/GenBank/DDBJ whole genome shotgun (WGS) entry which is preliminary data.</text>
</comment>
<feature type="signal peptide" evidence="2">
    <location>
        <begin position="1"/>
        <end position="26"/>
    </location>
</feature>
<dbReference type="Proteomes" id="UP001205357">
    <property type="component" value="Unassembled WGS sequence"/>
</dbReference>
<evidence type="ECO:0000256" key="2">
    <source>
        <dbReference type="SAM" id="SignalP"/>
    </source>
</evidence>
<reference evidence="3 4" key="1">
    <citation type="submission" date="2022-04" db="EMBL/GenBank/DDBJ databases">
        <title>Proposal of a three novel species of Scandinavium, Scandinavium hiltneri, Scandinavium manionii, Scandinavium tedordense.</title>
        <authorList>
            <person name="Maddock D.W."/>
            <person name="Brady C.L."/>
            <person name="Denman S."/>
            <person name="Arnold D."/>
        </authorList>
    </citation>
    <scope>NUCLEOTIDE SEQUENCE [LARGE SCALE GENOMIC DNA]</scope>
    <source>
        <strain evidence="3 4">H11S7</strain>
    </source>
</reference>
<name>A0ABT2E6W7_9ENTR</name>
<gene>
    <name evidence="3" type="ORF">MUU47_21450</name>
</gene>
<organism evidence="3 4">
    <name type="scientific">Scandinavium hiltneri</name>
    <dbReference type="NCBI Taxonomy" id="2926519"/>
    <lineage>
        <taxon>Bacteria</taxon>
        <taxon>Pseudomonadati</taxon>
        <taxon>Pseudomonadota</taxon>
        <taxon>Gammaproteobacteria</taxon>
        <taxon>Enterobacterales</taxon>
        <taxon>Enterobacteriaceae</taxon>
        <taxon>Scandinavium</taxon>
    </lineage>
</organism>
<proteinExistence type="predicted"/>
<feature type="region of interest" description="Disordered" evidence="1">
    <location>
        <begin position="79"/>
        <end position="132"/>
    </location>
</feature>
<keyword evidence="2" id="KW-0732">Signal</keyword>
<keyword evidence="4" id="KW-1185">Reference proteome</keyword>
<sequence>MTFAAIPRKTTVALLLLALPATSALAQSNLTGCAAKKDDIQQQIDYAKAHNNSYRIAGLEKALSEVSANCTDASLRADREADVRKKEQKVAEREQELSEAKATGRTDKIQKKQEKLDDAKEELADAKTELNK</sequence>
<evidence type="ECO:0000313" key="3">
    <source>
        <dbReference type="EMBL" id="MCS2163642.1"/>
    </source>
</evidence>
<dbReference type="EMBL" id="JALIGE010000076">
    <property type="protein sequence ID" value="MCS2163642.1"/>
    <property type="molecule type" value="Genomic_DNA"/>
</dbReference>
<evidence type="ECO:0000256" key="1">
    <source>
        <dbReference type="SAM" id="MobiDB-lite"/>
    </source>
</evidence>
<accession>A0ABT2E6W7</accession>
<feature type="chain" id="PRO_5047254535" evidence="2">
    <location>
        <begin position="27"/>
        <end position="132"/>
    </location>
</feature>
<dbReference type="RefSeq" id="WP_258990173.1">
    <property type="nucleotide sequence ID" value="NZ_JALIGE010000076.1"/>
</dbReference>
<dbReference type="Pfam" id="PF06476">
    <property type="entry name" value="DUF1090"/>
    <property type="match status" value="1"/>
</dbReference>
<dbReference type="InterPro" id="IPR009468">
    <property type="entry name" value="DUF1090"/>
</dbReference>